<dbReference type="AlphaFoldDB" id="A0A017SA81"/>
<dbReference type="InterPro" id="IPR033433">
    <property type="entry name" value="GtaA_N"/>
</dbReference>
<evidence type="ECO:0000256" key="1">
    <source>
        <dbReference type="SAM" id="SignalP"/>
    </source>
</evidence>
<dbReference type="EMBL" id="KK088430">
    <property type="protein sequence ID" value="EYE93726.1"/>
    <property type="molecule type" value="Genomic_DNA"/>
</dbReference>
<name>A0A017SA81_ASPRC</name>
<evidence type="ECO:0000313" key="5">
    <source>
        <dbReference type="Proteomes" id="UP000019804"/>
    </source>
</evidence>
<feature type="signal peptide" evidence="1">
    <location>
        <begin position="1"/>
        <end position="23"/>
    </location>
</feature>
<dbReference type="STRING" id="1388766.A0A017SA81"/>
<evidence type="ECO:0000259" key="3">
    <source>
        <dbReference type="Pfam" id="PF17168"/>
    </source>
</evidence>
<dbReference type="Proteomes" id="UP000019804">
    <property type="component" value="Unassembled WGS sequence"/>
</dbReference>
<dbReference type="InterPro" id="IPR032514">
    <property type="entry name" value="GtaA_central"/>
</dbReference>
<feature type="chain" id="PRO_5001498992" evidence="1">
    <location>
        <begin position="24"/>
        <end position="688"/>
    </location>
</feature>
<dbReference type="OrthoDB" id="3918848at2759"/>
<dbReference type="HOGENOM" id="CLU_008020_1_0_1"/>
<feature type="domain" description="Glutaminase A central" evidence="2">
    <location>
        <begin position="331"/>
        <end position="675"/>
    </location>
</feature>
<keyword evidence="5" id="KW-1185">Reference proteome</keyword>
<dbReference type="RefSeq" id="XP_040637414.1">
    <property type="nucleotide sequence ID" value="XM_040786497.1"/>
</dbReference>
<dbReference type="Pfam" id="PF17168">
    <property type="entry name" value="DUF5127"/>
    <property type="match status" value="1"/>
</dbReference>
<dbReference type="InterPro" id="IPR052743">
    <property type="entry name" value="Glutaminase_GtaA"/>
</dbReference>
<keyword evidence="1" id="KW-0732">Signal</keyword>
<reference evidence="5" key="1">
    <citation type="journal article" date="2014" name="Nat. Commun.">
        <title>Genomic adaptations of the halophilic Dead Sea filamentous fungus Eurotium rubrum.</title>
        <authorList>
            <person name="Kis-Papo T."/>
            <person name="Weig A.R."/>
            <person name="Riley R."/>
            <person name="Persoh D."/>
            <person name="Salamov A."/>
            <person name="Sun H."/>
            <person name="Lipzen A."/>
            <person name="Wasser S.P."/>
            <person name="Rambold G."/>
            <person name="Grigoriev I.V."/>
            <person name="Nevo E."/>
        </authorList>
    </citation>
    <scope>NUCLEOTIDE SEQUENCE [LARGE SCALE GENOMIC DNA]</scope>
    <source>
        <strain evidence="5">CBS 135680</strain>
    </source>
</reference>
<evidence type="ECO:0000259" key="2">
    <source>
        <dbReference type="Pfam" id="PF16335"/>
    </source>
</evidence>
<protein>
    <submittedName>
        <fullName evidence="4">DUF1793-domain-containing protein</fullName>
    </submittedName>
</protein>
<proteinExistence type="predicted"/>
<sequence>MGFSFLSTTGALLGLALLHLVHAATFSPLLPPAYPLAVRNPYLSIWLPGDLAANLPTGSPKFWYGNDLTWSVIARVNGQTYSLFGVSNTLDGLQEATVTTANFTSTHSIFTLEAGSKTFTLDFLSPVSPQNLLRQSLPFSYLTVSVSGGSSESVQIYSDIDSSWTGKPDNAEWRFSTNGSTSIYHVSPADAVPFTQNTENQALWGQVLYASRPSSQSTLSSASGALSTIRSQFVQDGSLDGNNADWASDGVVGLAHDLGDVSGTASVTFAIGHVHEEAIDYLGDTQTGYYRTQYPSAVSAISHFLDDYTDAANEATTVDNFIQQKGESAHSSNYADILALSLRQTYGGIELTVPNDSLDANEARAFIKEISSNGNINTVDVIYATFPVLYILSPDILRLLIEPIFDYMESDAYSETFAVHDLGTHYPNATGHDPDGEDMPVEESGNIIILTYAYQLATGNTDLTSTYSSLLEQYAQYLQKDGKYPSNQLSLNDALGPIANQTNLAMKAAVGLGIYGRITNQDDYTTQGKSIAHALYEERLGTDADGTYFTIQYGNDTWFLVYNHYGDLLFDLDLFSDEAYNATTKFYPTVRKAAGVALEGGIDWGQTNWQGFAAATVDGTTRDLFISDLHAYIANGQNRAPFSDRYWVADSGDNAAGDYFRFRARPTLGSHFALLALEGGDQWSSYIS</sequence>
<feature type="domain" description="Glutaminase A N-terminal" evidence="3">
    <location>
        <begin position="106"/>
        <end position="324"/>
    </location>
</feature>
<dbReference type="PANTHER" id="PTHR31987">
    <property type="entry name" value="GLUTAMINASE A-RELATED"/>
    <property type="match status" value="1"/>
</dbReference>
<dbReference type="PANTHER" id="PTHR31987:SF14">
    <property type="entry name" value="PUTATIVE (AFU_ORTHOLOGUE AFUA_6G09910)-RELATED"/>
    <property type="match status" value="1"/>
</dbReference>
<dbReference type="Pfam" id="PF16335">
    <property type="entry name" value="GtaA_6_Hairpin"/>
    <property type="match status" value="1"/>
</dbReference>
<evidence type="ECO:0000313" key="4">
    <source>
        <dbReference type="EMBL" id="EYE93726.1"/>
    </source>
</evidence>
<dbReference type="GeneID" id="63701621"/>
<organism evidence="4 5">
    <name type="scientific">Aspergillus ruber (strain CBS 135680)</name>
    <dbReference type="NCBI Taxonomy" id="1388766"/>
    <lineage>
        <taxon>Eukaryota</taxon>
        <taxon>Fungi</taxon>
        <taxon>Dikarya</taxon>
        <taxon>Ascomycota</taxon>
        <taxon>Pezizomycotina</taxon>
        <taxon>Eurotiomycetes</taxon>
        <taxon>Eurotiomycetidae</taxon>
        <taxon>Eurotiales</taxon>
        <taxon>Aspergillaceae</taxon>
        <taxon>Aspergillus</taxon>
        <taxon>Aspergillus subgen. Aspergillus</taxon>
    </lineage>
</organism>
<gene>
    <name evidence="4" type="ORF">EURHEDRAFT_516641</name>
</gene>
<accession>A0A017SA81</accession>